<feature type="transmembrane region" description="Helical" evidence="7">
    <location>
        <begin position="274"/>
        <end position="296"/>
    </location>
</feature>
<dbReference type="Pfam" id="PF23321">
    <property type="entry name" value="R1_ABCA1"/>
    <property type="match status" value="1"/>
</dbReference>
<keyword evidence="3" id="KW-0547">Nucleotide-binding</keyword>
<dbReference type="PANTHER" id="PTHR19229:SF250">
    <property type="entry name" value="ABC TRANSPORTER DOMAIN-CONTAINING PROTEIN-RELATED"/>
    <property type="match status" value="1"/>
</dbReference>
<dbReference type="RefSeq" id="XP_022253456.1">
    <property type="nucleotide sequence ID" value="XM_022397748.1"/>
</dbReference>
<evidence type="ECO:0000259" key="8">
    <source>
        <dbReference type="PROSITE" id="PS50893"/>
    </source>
</evidence>
<keyword evidence="6 7" id="KW-0472">Membrane</keyword>
<dbReference type="PANTHER" id="PTHR19229">
    <property type="entry name" value="ATP-BINDING CASSETTE TRANSPORTER SUBFAMILY A ABCA"/>
    <property type="match status" value="1"/>
</dbReference>
<evidence type="ECO:0000256" key="1">
    <source>
        <dbReference type="ARBA" id="ARBA00004141"/>
    </source>
</evidence>
<evidence type="ECO:0000256" key="5">
    <source>
        <dbReference type="ARBA" id="ARBA00022989"/>
    </source>
</evidence>
<protein>
    <submittedName>
        <fullName evidence="10">ATP-binding cassette sub-family A member 3-like</fullName>
    </submittedName>
</protein>
<evidence type="ECO:0000256" key="7">
    <source>
        <dbReference type="SAM" id="Phobius"/>
    </source>
</evidence>
<evidence type="ECO:0000256" key="2">
    <source>
        <dbReference type="ARBA" id="ARBA00022692"/>
    </source>
</evidence>
<proteinExistence type="predicted"/>
<feature type="domain" description="ABC transporter" evidence="8">
    <location>
        <begin position="1443"/>
        <end position="1673"/>
    </location>
</feature>
<comment type="subcellular location">
    <subcellularLocation>
        <location evidence="1">Membrane</location>
        <topology evidence="1">Multi-pass membrane protein</topology>
    </subcellularLocation>
</comment>
<dbReference type="InterPro" id="IPR013525">
    <property type="entry name" value="ABC2_TM"/>
</dbReference>
<dbReference type="Proteomes" id="UP000694941">
    <property type="component" value="Unplaced"/>
</dbReference>
<feature type="transmembrane region" description="Helical" evidence="7">
    <location>
        <begin position="592"/>
        <end position="614"/>
    </location>
</feature>
<evidence type="ECO:0000256" key="4">
    <source>
        <dbReference type="ARBA" id="ARBA00022840"/>
    </source>
</evidence>
<evidence type="ECO:0000313" key="9">
    <source>
        <dbReference type="Proteomes" id="UP000694941"/>
    </source>
</evidence>
<feature type="transmembrane region" description="Helical" evidence="7">
    <location>
        <begin position="634"/>
        <end position="657"/>
    </location>
</feature>
<sequence>MVRVKQFGLLVWKNFKLQFRHPWVTGFELGVPTMFALVLVIIRTQVDSKPVRNATIFPSFTVDHLPSNLTPGISFAAHFDRRMPTDMKKEDYLNENIKINFTEYENITNNKWVLAYAPDLPHVRSVMEFVESKLDVTVQAFSSEPELLDFYLNNEASVLGGVIFTEEKEGASSFSKKISYKIRLKATPRNLEKEVENSVENWKTQLTFPVFQLLGPREKDSIWGGKPGYMAEGFLSIQHAVVLAVIEFITNGNVADNLQLQMQRYPYPPYDNDLFLLALQIFFPLIMIFSFIYPALNIVKNIVIEKEKRLKESMKMMGLRTWLHWSAWYFKYLIFLLISVTIITILVTVKVSHGVCVFDKSNPFIIFLLLFVYILTTICFCFLISTLFSKVPHPLGLVVDAFTQDCIYLYRVTLLFDIGSHLLASGVCPVILISWRILIIPSPAGWLSGDMILQGAGPATKSALYSLSQNQKKYLPIGEPPVFHLLQVETQEFWYGKELEQLRFYVLSWEWIWTSQQYCNNKAYNAHCRDRVYHKTASGFTLWLSWEWSWTSQQYCNNKFCSSRSWYDFFLTFTPYFFIQPRYSEMSLRQKLASCLFSNTALAMSSMQLAMWEGTGAGAQWNNISSSSSPDDKLSLQLIFLMLVFDGILYLVLTLYIETAFPGEYGVPQPWYFPILKSYWYGTATEDHHPVPVTINNEGREFFEEEPVGLMPGIQIMSLTKVFGKKYAVNNVTINMYRSQITALLGHNGAGKSTTISMLTGLFPATCGTALVNGYDISNEIVGVHTGLGICPQHDVLFDDLTVAEHLKFFCKLKGYIPDLVKSEVDRMIKTLGLEDKRNALAKTLSGGMKRKLSVGIALVGGSQVVMLDEPTSGLDPSARRFIWDLLQAEKEHRTILLTTHFMEEADILGDRIAIMSEGEIRCCGSPLFLKKKYGAGYHVVMVKEPHCDVTATSNLIYSYVPNAELESNVGAELSFSLPNDGCPYFEKLFTELENRKTELGISSYGASITTMEEVFIKVGEYSNADIKNILKQDEDEEINMNRESINQETGEVTTMELSVDRSIGIVRFGQQFQALLTKRVIYTLRNWLLTLSQLFLPVLFVMLTLVMLKTLPKPQDLSPLVLDLSEFDGTVIPYQFGAQNGTVDNVMGEAYISQFKGTDNNVVKVNSSENIIDYLVDQGVKDIGQLNLHNMIAAVFRRTATDNKTFLTSLFNNQAFHTPGVSLAALDNAMLKYFTDNSYSLTVTNHPMPRTVSEQSLFTGIICLVAVSILEIPQLELADVAKALDWTFSVFLTNYCLGRSVSNLYQNSQFNKICNRELIQIACKFVPQDNPGFDIVKPCCKGKCGDVCLPWETNFLAWTVPGIGRHLTFLVLQSIMFWICVYAAEINLFRSLRYAVQCKNKYFVTINEEEAVSAVDDDDDVIKEKDHINLTSISSLFQSNILILQGLTKYYKRLLAVDHLSLGVRRGECFGLLGINGAGKTTTFKMLTGDEAISSGDAYIDNLSIKKHVRQVQQLIGYCPQFDALIEQMTGKEVLTMFAHLRGMPRESISKHITHLSSMLYFNMHIDKRVKDYSGGNRRKLSAAVALVGDPPIIFLDEPTTGMDPVARRCLWDALEKNIARGRSIILTSHSMEECEALCNRLAIMVNGKFCCLGSPQHLKNKFGQGYTLIAKVGCHRFKRDPILPSEVQSEGSHVNPLYRPDAEHQRQQKTETNFHQNLEDVKSFIENTFQGCILKRAHQGFLHYHIPDTQLTWAEIFGIMENAKVHYNIVDYSIGQTTLEQVFLNFVRAQRFMAK</sequence>
<evidence type="ECO:0000256" key="3">
    <source>
        <dbReference type="ARBA" id="ARBA00022741"/>
    </source>
</evidence>
<gene>
    <name evidence="10" type="primary">LOC106469275</name>
</gene>
<evidence type="ECO:0000313" key="10">
    <source>
        <dbReference type="RefSeq" id="XP_022253456.1"/>
    </source>
</evidence>
<dbReference type="Gene3D" id="3.40.50.300">
    <property type="entry name" value="P-loop containing nucleotide triphosphate hydrolases"/>
    <property type="match status" value="2"/>
</dbReference>
<dbReference type="Pfam" id="PF00005">
    <property type="entry name" value="ABC_tran"/>
    <property type="match status" value="2"/>
</dbReference>
<feature type="transmembrane region" description="Helical" evidence="7">
    <location>
        <begin position="408"/>
        <end position="433"/>
    </location>
</feature>
<feature type="transmembrane region" description="Helical" evidence="7">
    <location>
        <begin position="1088"/>
        <end position="1109"/>
    </location>
</feature>
<dbReference type="InterPro" id="IPR026082">
    <property type="entry name" value="ABCA"/>
</dbReference>
<reference evidence="10" key="1">
    <citation type="submission" date="2025-08" db="UniProtKB">
        <authorList>
            <consortium name="RefSeq"/>
        </authorList>
    </citation>
    <scope>IDENTIFICATION</scope>
    <source>
        <tissue evidence="10">Muscle</tissue>
    </source>
</reference>
<organism evidence="9 10">
    <name type="scientific">Limulus polyphemus</name>
    <name type="common">Atlantic horseshoe crab</name>
    <dbReference type="NCBI Taxonomy" id="6850"/>
    <lineage>
        <taxon>Eukaryota</taxon>
        <taxon>Metazoa</taxon>
        <taxon>Ecdysozoa</taxon>
        <taxon>Arthropoda</taxon>
        <taxon>Chelicerata</taxon>
        <taxon>Merostomata</taxon>
        <taxon>Xiphosura</taxon>
        <taxon>Limulidae</taxon>
        <taxon>Limulus</taxon>
    </lineage>
</organism>
<dbReference type="InterPro" id="IPR003593">
    <property type="entry name" value="AAA+_ATPase"/>
</dbReference>
<dbReference type="PROSITE" id="PS50893">
    <property type="entry name" value="ABC_TRANSPORTER_2"/>
    <property type="match status" value="2"/>
</dbReference>
<dbReference type="InterPro" id="IPR017871">
    <property type="entry name" value="ABC_transporter-like_CS"/>
</dbReference>
<dbReference type="PROSITE" id="PS00211">
    <property type="entry name" value="ABC_TRANSPORTER_1"/>
    <property type="match status" value="1"/>
</dbReference>
<dbReference type="InterPro" id="IPR027417">
    <property type="entry name" value="P-loop_NTPase"/>
</dbReference>
<feature type="domain" description="ABC transporter" evidence="8">
    <location>
        <begin position="714"/>
        <end position="943"/>
    </location>
</feature>
<dbReference type="Pfam" id="PF12698">
    <property type="entry name" value="ABC2_membrane_3"/>
    <property type="match status" value="1"/>
</dbReference>
<evidence type="ECO:0000256" key="6">
    <source>
        <dbReference type="ARBA" id="ARBA00023136"/>
    </source>
</evidence>
<dbReference type="SUPFAM" id="SSF52540">
    <property type="entry name" value="P-loop containing nucleoside triphosphate hydrolases"/>
    <property type="match status" value="2"/>
</dbReference>
<keyword evidence="9" id="KW-1185">Reference proteome</keyword>
<feature type="transmembrane region" description="Helical" evidence="7">
    <location>
        <begin position="329"/>
        <end position="352"/>
    </location>
</feature>
<dbReference type="SMART" id="SM00382">
    <property type="entry name" value="AAA"/>
    <property type="match status" value="2"/>
</dbReference>
<dbReference type="GeneID" id="106469275"/>
<name>A0ABM1TC50_LIMPO</name>
<keyword evidence="5 7" id="KW-1133">Transmembrane helix</keyword>
<accession>A0ABM1TC50</accession>
<feature type="transmembrane region" description="Helical" evidence="7">
    <location>
        <begin position="364"/>
        <end position="388"/>
    </location>
</feature>
<dbReference type="InterPro" id="IPR003439">
    <property type="entry name" value="ABC_transporter-like_ATP-bd"/>
</dbReference>
<dbReference type="InterPro" id="IPR056264">
    <property type="entry name" value="R2_ABCA1-4-like"/>
</dbReference>
<keyword evidence="2 7" id="KW-0812">Transmembrane</keyword>
<feature type="transmembrane region" description="Helical" evidence="7">
    <location>
        <begin position="23"/>
        <end position="42"/>
    </location>
</feature>
<keyword evidence="4" id="KW-0067">ATP-binding</keyword>
<dbReference type="CDD" id="cd03263">
    <property type="entry name" value="ABC_subfamily_A"/>
    <property type="match status" value="2"/>
</dbReference>